<feature type="chain" id="PRO_5025423455" description="Tripartite tricarboxylate transporter substrate binding protein" evidence="2">
    <location>
        <begin position="28"/>
        <end position="334"/>
    </location>
</feature>
<dbReference type="EMBL" id="LR743507">
    <property type="protein sequence ID" value="CAA2103512.1"/>
    <property type="molecule type" value="Genomic_DNA"/>
</dbReference>
<evidence type="ECO:0000256" key="2">
    <source>
        <dbReference type="SAM" id="SignalP"/>
    </source>
</evidence>
<dbReference type="RefSeq" id="WP_339089963.1">
    <property type="nucleotide sequence ID" value="NZ_LR743507.1"/>
</dbReference>
<dbReference type="PIRSF" id="PIRSF017082">
    <property type="entry name" value="YflP"/>
    <property type="match status" value="1"/>
</dbReference>
<dbReference type="PANTHER" id="PTHR42928">
    <property type="entry name" value="TRICARBOXYLATE-BINDING PROTEIN"/>
    <property type="match status" value="1"/>
</dbReference>
<name>A0A679J1Z0_VARPD</name>
<dbReference type="CDD" id="cd07012">
    <property type="entry name" value="PBP2_Bug_TTT"/>
    <property type="match status" value="1"/>
</dbReference>
<dbReference type="AlphaFoldDB" id="A0A679J1Z0"/>
<accession>A0A679J1Z0</accession>
<gene>
    <name evidence="3" type="ORF">VVAX_02298</name>
</gene>
<reference evidence="3" key="1">
    <citation type="submission" date="2019-12" db="EMBL/GenBank/DDBJ databases">
        <authorList>
            <person name="Cremers G."/>
        </authorList>
    </citation>
    <scope>NUCLEOTIDE SEQUENCE</scope>
    <source>
        <strain evidence="3">Vvax</strain>
    </source>
</reference>
<keyword evidence="2" id="KW-0732">Signal</keyword>
<dbReference type="SUPFAM" id="SSF53850">
    <property type="entry name" value="Periplasmic binding protein-like II"/>
    <property type="match status" value="1"/>
</dbReference>
<dbReference type="Gene3D" id="3.40.190.150">
    <property type="entry name" value="Bordetella uptake gene, domain 1"/>
    <property type="match status" value="1"/>
</dbReference>
<evidence type="ECO:0000256" key="1">
    <source>
        <dbReference type="ARBA" id="ARBA00006987"/>
    </source>
</evidence>
<dbReference type="Pfam" id="PF03401">
    <property type="entry name" value="TctC"/>
    <property type="match status" value="1"/>
</dbReference>
<feature type="signal peptide" evidence="2">
    <location>
        <begin position="1"/>
        <end position="27"/>
    </location>
</feature>
<organism evidence="3">
    <name type="scientific">Variovorax paradoxus</name>
    <dbReference type="NCBI Taxonomy" id="34073"/>
    <lineage>
        <taxon>Bacteria</taxon>
        <taxon>Pseudomonadati</taxon>
        <taxon>Pseudomonadota</taxon>
        <taxon>Betaproteobacteria</taxon>
        <taxon>Burkholderiales</taxon>
        <taxon>Comamonadaceae</taxon>
        <taxon>Variovorax</taxon>
    </lineage>
</organism>
<dbReference type="Gene3D" id="3.40.190.10">
    <property type="entry name" value="Periplasmic binding protein-like II"/>
    <property type="match status" value="1"/>
</dbReference>
<evidence type="ECO:0000313" key="3">
    <source>
        <dbReference type="EMBL" id="CAA2103512.1"/>
    </source>
</evidence>
<proteinExistence type="inferred from homology"/>
<evidence type="ECO:0008006" key="4">
    <source>
        <dbReference type="Google" id="ProtNLM"/>
    </source>
</evidence>
<sequence length="334" mass="35189">MRPRAKLLRALGSLLLSGTCVVPGAHAQPHAPPKDTWPQRPIRIVVPFSAGGGSDMVARAFAQSLAAQLGQPIVVENKPGAATVIGTESVVRAAPDGYTLLLSSSTSFSINPALRKRLPYDPLRDLAPIAIVARTSLALVVGREAPWHSLHEVIAAARAEPGRIRYGTFGAGSGPHLAGEMISRAAGIRLQAIPYRTTGQLMVALNNNEVDLGIEVAGAVASQVQAGTMRAIAVLGRERSRTFPEVRTLAEQGLRQATFEAWFGLAAPVRTPAAVIGRLSRAVTVAAGDVEVQATLRAQGMEPISLGAAAFRTEAEDEIARYRVEAERAGLSLD</sequence>
<protein>
    <recommendedName>
        <fullName evidence="4">Tripartite tricarboxylate transporter substrate binding protein</fullName>
    </recommendedName>
</protein>
<dbReference type="PANTHER" id="PTHR42928:SF5">
    <property type="entry name" value="BLR1237 PROTEIN"/>
    <property type="match status" value="1"/>
</dbReference>
<dbReference type="InterPro" id="IPR005064">
    <property type="entry name" value="BUG"/>
</dbReference>
<comment type="similarity">
    <text evidence="1">Belongs to the UPF0065 (bug) family.</text>
</comment>
<dbReference type="InterPro" id="IPR042100">
    <property type="entry name" value="Bug_dom1"/>
</dbReference>